<evidence type="ECO:0000313" key="2">
    <source>
        <dbReference type="EMBL" id="MCF2525662.1"/>
    </source>
</evidence>
<dbReference type="AlphaFoldDB" id="A0AA41TZS7"/>
<dbReference type="PANTHER" id="PTHR11941">
    <property type="entry name" value="ENOYL-COA HYDRATASE-RELATED"/>
    <property type="match status" value="1"/>
</dbReference>
<dbReference type="Proteomes" id="UP001165378">
    <property type="component" value="Unassembled WGS sequence"/>
</dbReference>
<accession>A0AA41TZS7</accession>
<sequence length="499" mass="52577">MRELPRPIPLDDILAAPGHPALRPTVTGDLPPRAADVLTVVDLDAGSQDPQYAARALAAATRLTVGVARRPWQPALQQVVDALTLTVVQAPEAGTAPDWPPRTARSHIHVPDPYAEAARITAAVERTPRAALALAHLLRINARLLTTAADASTNTSTGTGAGTDAHNTTDPAPGPIADALTAESLTYSALLAGPEFAAWRAGRPFRPKPAVPPDAVLLTRDGDRLRITLNRPDRRNALGHGLRDALIDALDVVAADPALHAELRGAGTAFCSGGDLDEFGTAADPATAHVVRVARSAGLALHAVRDRVTPYLHGACVGAGIEVPAFAARVLADPNAWFRLPELDLGLVPGAGGTVSITARIGRWRTAWLVLTGERLAAATALEWGLVDGLIDAAPPPPHPGHRRPSTPLLDVLARMRELIVLPGNDFAWSGWDDAAEALEEFDTLVAAIERGGRPSDMRVLFLPTGPLQELSLSSGWGTRYCELAAEFDRLFAAAPPET</sequence>
<dbReference type="PANTHER" id="PTHR11941:SF54">
    <property type="entry name" value="ENOYL-COA HYDRATASE, MITOCHONDRIAL"/>
    <property type="match status" value="1"/>
</dbReference>
<proteinExistence type="predicted"/>
<dbReference type="GO" id="GO:0003824">
    <property type="term" value="F:catalytic activity"/>
    <property type="evidence" value="ECO:0007669"/>
    <property type="project" value="UniProtKB-ARBA"/>
</dbReference>
<protein>
    <submittedName>
        <fullName evidence="2">Enoyl-CoA hydratase/isomerase family protein</fullName>
    </submittedName>
</protein>
<reference evidence="2" key="1">
    <citation type="submission" date="2022-01" db="EMBL/GenBank/DDBJ databases">
        <title>Genome-Based Taxonomic Classification of the Phylum Actinobacteria.</title>
        <authorList>
            <person name="Gao Y."/>
        </authorList>
    </citation>
    <scope>NUCLEOTIDE SEQUENCE</scope>
    <source>
        <strain evidence="2">KLBMP 8922</strain>
    </source>
</reference>
<organism evidence="2 3">
    <name type="scientific">Yinghuangia soli</name>
    <dbReference type="NCBI Taxonomy" id="2908204"/>
    <lineage>
        <taxon>Bacteria</taxon>
        <taxon>Bacillati</taxon>
        <taxon>Actinomycetota</taxon>
        <taxon>Actinomycetes</taxon>
        <taxon>Kitasatosporales</taxon>
        <taxon>Streptomycetaceae</taxon>
        <taxon>Yinghuangia</taxon>
    </lineage>
</organism>
<evidence type="ECO:0000313" key="3">
    <source>
        <dbReference type="Proteomes" id="UP001165378"/>
    </source>
</evidence>
<dbReference type="InterPro" id="IPR029045">
    <property type="entry name" value="ClpP/crotonase-like_dom_sf"/>
</dbReference>
<evidence type="ECO:0000256" key="1">
    <source>
        <dbReference type="SAM" id="MobiDB-lite"/>
    </source>
</evidence>
<feature type="compositionally biased region" description="Low complexity" evidence="1">
    <location>
        <begin position="152"/>
        <end position="165"/>
    </location>
</feature>
<dbReference type="Gene3D" id="3.90.226.10">
    <property type="entry name" value="2-enoyl-CoA Hydratase, Chain A, domain 1"/>
    <property type="match status" value="1"/>
</dbReference>
<dbReference type="SUPFAM" id="SSF52096">
    <property type="entry name" value="ClpP/crotonase"/>
    <property type="match status" value="1"/>
</dbReference>
<dbReference type="CDD" id="cd06558">
    <property type="entry name" value="crotonase-like"/>
    <property type="match status" value="1"/>
</dbReference>
<dbReference type="GO" id="GO:0006635">
    <property type="term" value="P:fatty acid beta-oxidation"/>
    <property type="evidence" value="ECO:0007669"/>
    <property type="project" value="TreeGrafter"/>
</dbReference>
<gene>
    <name evidence="2" type="ORF">LZ495_00265</name>
</gene>
<keyword evidence="3" id="KW-1185">Reference proteome</keyword>
<dbReference type="RefSeq" id="WP_235049696.1">
    <property type="nucleotide sequence ID" value="NZ_JAKFHA010000001.1"/>
</dbReference>
<dbReference type="InterPro" id="IPR001753">
    <property type="entry name" value="Enoyl-CoA_hydra/iso"/>
</dbReference>
<dbReference type="EMBL" id="JAKFHA010000001">
    <property type="protein sequence ID" value="MCF2525662.1"/>
    <property type="molecule type" value="Genomic_DNA"/>
</dbReference>
<comment type="caution">
    <text evidence="2">The sequence shown here is derived from an EMBL/GenBank/DDBJ whole genome shotgun (WGS) entry which is preliminary data.</text>
</comment>
<feature type="region of interest" description="Disordered" evidence="1">
    <location>
        <begin position="152"/>
        <end position="175"/>
    </location>
</feature>
<name>A0AA41TZS7_9ACTN</name>
<dbReference type="Pfam" id="PF00378">
    <property type="entry name" value="ECH_1"/>
    <property type="match status" value="1"/>
</dbReference>